<evidence type="ECO:0000313" key="2">
    <source>
        <dbReference type="Proteomes" id="UP001168098"/>
    </source>
</evidence>
<evidence type="ECO:0000313" key="1">
    <source>
        <dbReference type="EMBL" id="KAJ9681312.1"/>
    </source>
</evidence>
<dbReference type="AlphaFoldDB" id="A0AA38Z398"/>
<name>A0AA38Z398_VITRO</name>
<proteinExistence type="predicted"/>
<reference evidence="1 2" key="1">
    <citation type="journal article" date="2023" name="BMC Biotechnol.">
        <title>Vitis rotundifolia cv Carlos genome sequencing.</title>
        <authorList>
            <person name="Huff M."/>
            <person name="Hulse-Kemp A."/>
            <person name="Scheffler B."/>
            <person name="Youngblood R."/>
            <person name="Simpson S."/>
            <person name="Babiker E."/>
            <person name="Staton M."/>
        </authorList>
    </citation>
    <scope>NUCLEOTIDE SEQUENCE [LARGE SCALE GENOMIC DNA]</scope>
    <source>
        <tissue evidence="1">Leaf</tissue>
    </source>
</reference>
<keyword evidence="2" id="KW-1185">Reference proteome</keyword>
<dbReference type="EMBL" id="JARBHA010000015">
    <property type="protein sequence ID" value="KAJ9681312.1"/>
    <property type="molecule type" value="Genomic_DNA"/>
</dbReference>
<organism evidence="1 2">
    <name type="scientific">Vitis rotundifolia</name>
    <name type="common">Muscadine grape</name>
    <dbReference type="NCBI Taxonomy" id="103349"/>
    <lineage>
        <taxon>Eukaryota</taxon>
        <taxon>Viridiplantae</taxon>
        <taxon>Streptophyta</taxon>
        <taxon>Embryophyta</taxon>
        <taxon>Tracheophyta</taxon>
        <taxon>Spermatophyta</taxon>
        <taxon>Magnoliopsida</taxon>
        <taxon>eudicotyledons</taxon>
        <taxon>Gunneridae</taxon>
        <taxon>Pentapetalae</taxon>
        <taxon>rosids</taxon>
        <taxon>Vitales</taxon>
        <taxon>Vitaceae</taxon>
        <taxon>Viteae</taxon>
        <taxon>Vitis</taxon>
    </lineage>
</organism>
<comment type="caution">
    <text evidence="1">The sequence shown here is derived from an EMBL/GenBank/DDBJ whole genome shotgun (WGS) entry which is preliminary data.</text>
</comment>
<sequence length="121" mass="13355">MPAILNLMPLVGTRRLPHQVSRELQEVAMVILMEVQGMGMAHGYTIHRRLLGNMELRQMIPMVGKLVMVRDIDLTELSKEAAGENGVPEVNLTFLLVGCKDKGKSVAVSLSDVDDTTEKRA</sequence>
<accession>A0AA38Z398</accession>
<protein>
    <submittedName>
        <fullName evidence="1">Uncharacterized protein</fullName>
    </submittedName>
</protein>
<dbReference type="Proteomes" id="UP001168098">
    <property type="component" value="Unassembled WGS sequence"/>
</dbReference>
<gene>
    <name evidence="1" type="ORF">PVL29_020272</name>
</gene>